<evidence type="ECO:0000256" key="2">
    <source>
        <dbReference type="ARBA" id="ARBA00022801"/>
    </source>
</evidence>
<feature type="region of interest" description="Disordered" evidence="5">
    <location>
        <begin position="11"/>
        <end position="45"/>
    </location>
</feature>
<dbReference type="GO" id="GO:0008422">
    <property type="term" value="F:beta-glucosidase activity"/>
    <property type="evidence" value="ECO:0007669"/>
    <property type="project" value="TreeGrafter"/>
</dbReference>
<evidence type="ECO:0000313" key="6">
    <source>
        <dbReference type="EMBL" id="CDZ98434.1"/>
    </source>
</evidence>
<dbReference type="PANTHER" id="PTHR10353:SF36">
    <property type="entry name" value="LP05116P"/>
    <property type="match status" value="1"/>
</dbReference>
<dbReference type="Pfam" id="PF00232">
    <property type="entry name" value="Glyco_hydro_1"/>
    <property type="match status" value="1"/>
</dbReference>
<organism evidence="6">
    <name type="scientific">Phaffia rhodozyma</name>
    <name type="common">Yeast</name>
    <name type="synonym">Xanthophyllomyces dendrorhous</name>
    <dbReference type="NCBI Taxonomy" id="264483"/>
    <lineage>
        <taxon>Eukaryota</taxon>
        <taxon>Fungi</taxon>
        <taxon>Dikarya</taxon>
        <taxon>Basidiomycota</taxon>
        <taxon>Agaricomycotina</taxon>
        <taxon>Tremellomycetes</taxon>
        <taxon>Cystofilobasidiales</taxon>
        <taxon>Mrakiaceae</taxon>
        <taxon>Phaffia</taxon>
    </lineage>
</organism>
<name>A0A0F7SLY3_PHARH</name>
<protein>
    <submittedName>
        <fullName evidence="6">Glycoside hydrolase family 1 protein</fullName>
    </submittedName>
</protein>
<comment type="similarity">
    <text evidence="1 4">Belongs to the glycosyl hydrolase 1 family.</text>
</comment>
<evidence type="ECO:0000256" key="1">
    <source>
        <dbReference type="ARBA" id="ARBA00010838"/>
    </source>
</evidence>
<evidence type="ECO:0000256" key="4">
    <source>
        <dbReference type="RuleBase" id="RU003690"/>
    </source>
</evidence>
<dbReference type="AlphaFoldDB" id="A0A0F7SLY3"/>
<dbReference type="PANTHER" id="PTHR10353">
    <property type="entry name" value="GLYCOSYL HYDROLASE"/>
    <property type="match status" value="1"/>
</dbReference>
<dbReference type="SUPFAM" id="SSF51445">
    <property type="entry name" value="(Trans)glycosidases"/>
    <property type="match status" value="1"/>
</dbReference>
<reference evidence="6" key="1">
    <citation type="submission" date="2014-08" db="EMBL/GenBank/DDBJ databases">
        <authorList>
            <person name="Sharma Rahul"/>
            <person name="Thines Marco"/>
        </authorList>
    </citation>
    <scope>NUCLEOTIDE SEQUENCE</scope>
</reference>
<accession>A0A0F7SLY3</accession>
<dbReference type="InterPro" id="IPR017853">
    <property type="entry name" value="GH"/>
</dbReference>
<keyword evidence="2 6" id="KW-0378">Hydrolase</keyword>
<dbReference type="GO" id="GO:0005975">
    <property type="term" value="P:carbohydrate metabolic process"/>
    <property type="evidence" value="ECO:0007669"/>
    <property type="project" value="InterPro"/>
</dbReference>
<keyword evidence="3" id="KW-0326">Glycosidase</keyword>
<dbReference type="EMBL" id="LN483345">
    <property type="protein sequence ID" value="CDZ98434.1"/>
    <property type="molecule type" value="Genomic_DNA"/>
</dbReference>
<dbReference type="Gene3D" id="3.20.20.80">
    <property type="entry name" value="Glycosidases"/>
    <property type="match status" value="1"/>
</dbReference>
<proteinExistence type="inferred from homology"/>
<feature type="compositionally biased region" description="Low complexity" evidence="5">
    <location>
        <begin position="11"/>
        <end position="29"/>
    </location>
</feature>
<dbReference type="InterPro" id="IPR001360">
    <property type="entry name" value="Glyco_hydro_1"/>
</dbReference>
<evidence type="ECO:0000256" key="3">
    <source>
        <dbReference type="ARBA" id="ARBA00023295"/>
    </source>
</evidence>
<evidence type="ECO:0000256" key="5">
    <source>
        <dbReference type="SAM" id="MobiDB-lite"/>
    </source>
</evidence>
<sequence length="427" mass="47393">MTVPTSVLLVNGNGLNGNNAENHTSNGHSNGHGHGHSSSNSNGPADPAGLLPDSFLFGFASASAQIESAAEEGERGPSIWDKFCTQPGKIQDGTSVARTCDHVRLFKEDIALMKSLGVNSYRFSFSWSRIIPKGGKDDPVSEEGIQFYSDLIDELLENGITPFATLYHWDLPLALYERYGGWLSRDIFSDFERYADLCFSRFGDRVKHWLTLNEPWCVAVLGHGRGAFAPGHVSNVEPWIVGHHCILAHAKVTRLYRTKYKSAQKGTIGITLNGDWAIPLDNRPETIKATQDKMDVAIGWFADPIYLGHYPPSLVKRLGDRLPKFTEDEIKLVHGSSDFYGCNTYTTNTIVAGGCDEFDGNAILSFQRPDGSGRELGVQSEADWLQDVPWGLRALLNYLYKRYKLPIFMTENGFAVKGEHKMEKEQA</sequence>